<keyword evidence="1" id="KW-0812">Transmembrane</keyword>
<feature type="domain" description="TmcB/TmcC TPR repeats" evidence="2">
    <location>
        <begin position="10"/>
        <end position="111"/>
    </location>
</feature>
<dbReference type="Pfam" id="PF25474">
    <property type="entry name" value="TPR_TmcB"/>
    <property type="match status" value="1"/>
</dbReference>
<evidence type="ECO:0000256" key="1">
    <source>
        <dbReference type="SAM" id="Phobius"/>
    </source>
</evidence>
<dbReference type="OMA" id="CHTILEN"/>
<protein>
    <recommendedName>
        <fullName evidence="2">TmcB/TmcC TPR repeats domain-containing protein</fullName>
    </recommendedName>
</protein>
<comment type="caution">
    <text evidence="3">The sequence shown here is derived from an EMBL/GenBank/DDBJ whole genome shotgun (WGS) entry which is preliminary data.</text>
</comment>
<gene>
    <name evidence="3" type="ORF">FDP41_007299</name>
</gene>
<dbReference type="VEuPathDB" id="AmoebaDB:FDP41_007299"/>
<name>A0A6A5BGJ5_NAEFO</name>
<organism evidence="3 4">
    <name type="scientific">Naegleria fowleri</name>
    <name type="common">Brain eating amoeba</name>
    <dbReference type="NCBI Taxonomy" id="5763"/>
    <lineage>
        <taxon>Eukaryota</taxon>
        <taxon>Discoba</taxon>
        <taxon>Heterolobosea</taxon>
        <taxon>Tetramitia</taxon>
        <taxon>Eutetramitia</taxon>
        <taxon>Vahlkampfiidae</taxon>
        <taxon>Naegleria</taxon>
    </lineage>
</organism>
<feature type="transmembrane region" description="Helical" evidence="1">
    <location>
        <begin position="200"/>
        <end position="226"/>
    </location>
</feature>
<reference evidence="3 4" key="1">
    <citation type="journal article" date="2019" name="Sci. Rep.">
        <title>Nanopore sequencing improves the draft genome of the human pathogenic amoeba Naegleria fowleri.</title>
        <authorList>
            <person name="Liechti N."/>
            <person name="Schurch N."/>
            <person name="Bruggmann R."/>
            <person name="Wittwer M."/>
        </authorList>
    </citation>
    <scope>NUCLEOTIDE SEQUENCE [LARGE SCALE GENOMIC DNA]</scope>
    <source>
        <strain evidence="3 4">ATCC 30894</strain>
    </source>
</reference>
<dbReference type="GeneID" id="68114517"/>
<dbReference type="Proteomes" id="UP000444721">
    <property type="component" value="Unassembled WGS sequence"/>
</dbReference>
<evidence type="ECO:0000259" key="2">
    <source>
        <dbReference type="Pfam" id="PF25474"/>
    </source>
</evidence>
<proteinExistence type="predicted"/>
<keyword evidence="4" id="KW-1185">Reference proteome</keyword>
<evidence type="ECO:0000313" key="3">
    <source>
        <dbReference type="EMBL" id="KAF0973912.1"/>
    </source>
</evidence>
<dbReference type="RefSeq" id="XP_044558625.1">
    <property type="nucleotide sequence ID" value="XM_044711028.1"/>
</dbReference>
<dbReference type="InterPro" id="IPR057352">
    <property type="entry name" value="TPR_TmcB/C"/>
</dbReference>
<dbReference type="VEuPathDB" id="AmoebaDB:NF0100920"/>
<dbReference type="EMBL" id="VFQX01000058">
    <property type="protein sequence ID" value="KAF0973912.1"/>
    <property type="molecule type" value="Genomic_DNA"/>
</dbReference>
<evidence type="ECO:0000313" key="4">
    <source>
        <dbReference type="Proteomes" id="UP000444721"/>
    </source>
</evidence>
<keyword evidence="1" id="KW-1133">Transmembrane helix</keyword>
<keyword evidence="1" id="KW-0472">Membrane</keyword>
<dbReference type="VEuPathDB" id="AmoebaDB:NfTy_010130"/>
<sequence length="413" mass="47873">MSQTTNGLFEITSQIDTINKNQASLLSLHRDFWKELASEHVNYENIEKINRNIYSLMTDCKNSLTNLYFNYSNNKTILRLYASYIEIFEFNKEMAQTLYAEANNIEEEEMKKKRKFSSPVNIFNLKRGNKVVPSITTNVLTKYTILDGGSNYEDDLHDTALDNKEETTFMDLAGDAFEDAQSKKESMMRMAIASPKSHKWATFLLTSYFIVAFCVICASIGLSVYYSRSVKVNVPYLQQVCFPSTIPLSIIRNVRAAQNWINAFYIFEFSWPPTIDGFPSVTKKFYINDHKNRFENDLNLLKTLLQVGQQDVFDPAIYSDYSSNNYPLLIPNEDSNDTNLFYNGENSQRLSSIVEITNMIIKYSEKLLGQYPYNLLMDIETGNHTFEEKQVLLNQLSNNVYLNPLQNYNYMFL</sequence>
<accession>A0A6A5BGJ5</accession>
<dbReference type="AlphaFoldDB" id="A0A6A5BGJ5"/>